<dbReference type="InterPro" id="IPR036890">
    <property type="entry name" value="HATPase_C_sf"/>
</dbReference>
<dbReference type="InterPro" id="IPR003594">
    <property type="entry name" value="HATPase_dom"/>
</dbReference>
<dbReference type="InterPro" id="IPR035965">
    <property type="entry name" value="PAS-like_dom_sf"/>
</dbReference>
<evidence type="ECO:0000256" key="4">
    <source>
        <dbReference type="ARBA" id="ARBA00012438"/>
    </source>
</evidence>
<evidence type="ECO:0000313" key="19">
    <source>
        <dbReference type="EMBL" id="MFC0319424.1"/>
    </source>
</evidence>
<dbReference type="InterPro" id="IPR013655">
    <property type="entry name" value="PAS_fold_3"/>
</dbReference>
<dbReference type="Pfam" id="PF02518">
    <property type="entry name" value="HATPase_c"/>
    <property type="match status" value="1"/>
</dbReference>
<evidence type="ECO:0000256" key="1">
    <source>
        <dbReference type="ARBA" id="ARBA00000085"/>
    </source>
</evidence>
<dbReference type="InterPro" id="IPR050482">
    <property type="entry name" value="Sensor_HK_TwoCompSys"/>
</dbReference>
<evidence type="ECO:0000313" key="20">
    <source>
        <dbReference type="Proteomes" id="UP001589774"/>
    </source>
</evidence>
<evidence type="ECO:0000256" key="11">
    <source>
        <dbReference type="ARBA" id="ARBA00023004"/>
    </source>
</evidence>
<dbReference type="Proteomes" id="UP001589774">
    <property type="component" value="Unassembled WGS sequence"/>
</dbReference>
<dbReference type="InterPro" id="IPR001610">
    <property type="entry name" value="PAC"/>
</dbReference>
<dbReference type="InterPro" id="IPR004358">
    <property type="entry name" value="Sig_transdc_His_kin-like_C"/>
</dbReference>
<dbReference type="PROSITE" id="PS50112">
    <property type="entry name" value="PAS"/>
    <property type="match status" value="1"/>
</dbReference>
<keyword evidence="6" id="KW-0004">4Fe-4S</keyword>
<organism evidence="19 20">
    <name type="scientific">Olivibacter oleidegradans</name>
    <dbReference type="NCBI Taxonomy" id="760123"/>
    <lineage>
        <taxon>Bacteria</taxon>
        <taxon>Pseudomonadati</taxon>
        <taxon>Bacteroidota</taxon>
        <taxon>Sphingobacteriia</taxon>
        <taxon>Sphingobacteriales</taxon>
        <taxon>Sphingobacteriaceae</taxon>
        <taxon>Olivibacter</taxon>
    </lineage>
</organism>
<reference evidence="19 20" key="1">
    <citation type="submission" date="2024-09" db="EMBL/GenBank/DDBJ databases">
        <authorList>
            <person name="Sun Q."/>
            <person name="Mori K."/>
        </authorList>
    </citation>
    <scope>NUCLEOTIDE SEQUENCE [LARGE SCALE GENOMIC DNA]</scope>
    <source>
        <strain evidence="19 20">CCM 7765</strain>
    </source>
</reference>
<dbReference type="SMART" id="SM00086">
    <property type="entry name" value="PAC"/>
    <property type="match status" value="1"/>
</dbReference>
<name>A0ABV6HLF6_9SPHI</name>
<dbReference type="Pfam" id="PF13188">
    <property type="entry name" value="PAS_8"/>
    <property type="match status" value="1"/>
</dbReference>
<comment type="function">
    <text evidence="14">Member of the two-component regulatory system NreB/NreC involved in the control of dissimilatory nitrate/nitrite reduction in response to oxygen. NreB functions as a direct oxygen sensor histidine kinase which is autophosphorylated, in the absence of oxygen, probably at the conserved histidine residue, and transfers its phosphate group probably to a conserved aspartate residue of NreC. NreB/NreC activates the expression of the nitrate (narGHJI) and nitrite (nir) reductase operons, as well as the putative nitrate transporter gene narT.</text>
</comment>
<comment type="caution">
    <text evidence="19">The sequence shown here is derived from an EMBL/GenBank/DDBJ whole genome shotgun (WGS) entry which is preliminary data.</text>
</comment>
<keyword evidence="10" id="KW-0418">Kinase</keyword>
<sequence>MKPGDNHHKNNYRIDHDEHNLALLTQQKQLTEEKYFFLLDNINQGFCIIELIWNDREVPIDYRFIQVNKAFERQTGIKNAVGRTMKEIEPSHEEHWFQIYGEIAKSRKARHFEAQAELLIGGWYEVDAFPMEHDTNKVAILFNDISERKRAEKLTKEFTLQLEREVKEQTAALKESQDLLRATLNSSKNITQVLQAIRDEEGMIVDFRYVFSNKLGERIFGHIAGTNISSYANHLDLFDRYSRIVETGKDSTFEQPLSINGTLRWYDMTLIKLNDGLVVKGLDITERKEAEINLRKSNQLLQSIFDTSLIGMSVLEAIRDDSGRVTDFRIKIVSKELERETKRSDLEGKLYLQEYPGIKKVGIFDMMLRVIESGKPEQMEYLYTYDGFHKWFSCMFVKMDDSLVATNLDITERKIAEEKIKEDDALLRGIAEAAPDMVYVIDIRSMQMVYGNNKLAKLLNRSLNDIKEMGAELFDRIIYADDRAKFDNNIDALRQTTKDDEIKELVYRLVDGYGRLHWIQTRRTVFKRDSDGRPTHIIGISLDITEQVYLQKKNLQLRLERNELEKKQQREIFMATLNAQEEERRRIAENLHNGLGQLLYSVKLNLEQLNPKLENDPAIHFNSLKQAERLLTEAIRESRRISHELMPAILEDFGLQAAIEDICEQFNKTIDFNCQFQGLDRKLDKHIEIAVYRMVQELIINIIKHARATRASILITLNGDIISISIEDNGVGFREVSPKRGIGLGTIQNKVKLLNGTVDIKSTKGNGTKIHIHFPYKKGKS</sequence>
<dbReference type="RefSeq" id="WP_130855957.1">
    <property type="nucleotide sequence ID" value="NZ_JBHLWO010000002.1"/>
</dbReference>
<accession>A0ABV6HLF6</accession>
<evidence type="ECO:0000256" key="14">
    <source>
        <dbReference type="ARBA" id="ARBA00024827"/>
    </source>
</evidence>
<dbReference type="CDD" id="cd16917">
    <property type="entry name" value="HATPase_UhpB-NarQ-NarX-like"/>
    <property type="match status" value="1"/>
</dbReference>
<evidence type="ECO:0000259" key="18">
    <source>
        <dbReference type="PROSITE" id="PS50113"/>
    </source>
</evidence>
<dbReference type="NCBIfam" id="TIGR00229">
    <property type="entry name" value="sensory_box"/>
    <property type="match status" value="1"/>
</dbReference>
<dbReference type="EMBL" id="JBHLWO010000002">
    <property type="protein sequence ID" value="MFC0319424.1"/>
    <property type="molecule type" value="Genomic_DNA"/>
</dbReference>
<evidence type="ECO:0000256" key="15">
    <source>
        <dbReference type="ARBA" id="ARBA00030800"/>
    </source>
</evidence>
<dbReference type="PANTHER" id="PTHR24421:SF59">
    <property type="entry name" value="OXYGEN SENSOR HISTIDINE KINASE NREB"/>
    <property type="match status" value="1"/>
</dbReference>
<evidence type="ECO:0000256" key="7">
    <source>
        <dbReference type="ARBA" id="ARBA00022490"/>
    </source>
</evidence>
<comment type="cofactor">
    <cofactor evidence="2">
        <name>[4Fe-4S] cluster</name>
        <dbReference type="ChEBI" id="CHEBI:49883"/>
    </cofactor>
</comment>
<evidence type="ECO:0000259" key="17">
    <source>
        <dbReference type="PROSITE" id="PS50112"/>
    </source>
</evidence>
<evidence type="ECO:0000256" key="3">
    <source>
        <dbReference type="ARBA" id="ARBA00004496"/>
    </source>
</evidence>
<protein>
    <recommendedName>
        <fullName evidence="5">Oxygen sensor histidine kinase NreB</fullName>
        <ecNumber evidence="4">2.7.13.3</ecNumber>
    </recommendedName>
    <alternativeName>
        <fullName evidence="15">Nitrogen regulation protein B</fullName>
    </alternativeName>
</protein>
<dbReference type="Gene3D" id="3.30.565.10">
    <property type="entry name" value="Histidine kinase-like ATPase, C-terminal domain"/>
    <property type="match status" value="1"/>
</dbReference>
<evidence type="ECO:0000256" key="5">
    <source>
        <dbReference type="ARBA" id="ARBA00017322"/>
    </source>
</evidence>
<evidence type="ECO:0000256" key="12">
    <source>
        <dbReference type="ARBA" id="ARBA00023012"/>
    </source>
</evidence>
<dbReference type="Gene3D" id="3.30.450.20">
    <property type="entry name" value="PAS domain"/>
    <property type="match status" value="4"/>
</dbReference>
<dbReference type="PANTHER" id="PTHR24421">
    <property type="entry name" value="NITRATE/NITRITE SENSOR PROTEIN NARX-RELATED"/>
    <property type="match status" value="1"/>
</dbReference>
<dbReference type="InterPro" id="IPR000700">
    <property type="entry name" value="PAS-assoc_C"/>
</dbReference>
<dbReference type="Pfam" id="PF08447">
    <property type="entry name" value="PAS_3"/>
    <property type="match status" value="1"/>
</dbReference>
<keyword evidence="13" id="KW-0411">Iron-sulfur</keyword>
<dbReference type="Pfam" id="PF07730">
    <property type="entry name" value="HisKA_3"/>
    <property type="match status" value="1"/>
</dbReference>
<dbReference type="SUPFAM" id="SSF55874">
    <property type="entry name" value="ATPase domain of HSP90 chaperone/DNA topoisomerase II/histidine kinase"/>
    <property type="match status" value="1"/>
</dbReference>
<dbReference type="SMART" id="SM00387">
    <property type="entry name" value="HATPase_c"/>
    <property type="match status" value="1"/>
</dbReference>
<evidence type="ECO:0000256" key="2">
    <source>
        <dbReference type="ARBA" id="ARBA00001966"/>
    </source>
</evidence>
<feature type="domain" description="Histidine kinase" evidence="16">
    <location>
        <begin position="691"/>
        <end position="778"/>
    </location>
</feature>
<dbReference type="CDD" id="cd00130">
    <property type="entry name" value="PAS"/>
    <property type="match status" value="1"/>
</dbReference>
<dbReference type="InterPro" id="IPR011712">
    <property type="entry name" value="Sig_transdc_His_kin_sub3_dim/P"/>
</dbReference>
<evidence type="ECO:0000256" key="8">
    <source>
        <dbReference type="ARBA" id="ARBA00022679"/>
    </source>
</evidence>
<gene>
    <name evidence="19" type="ORF">ACFFI0_13980</name>
</gene>
<keyword evidence="11" id="KW-0408">Iron</keyword>
<keyword evidence="8" id="KW-0808">Transferase</keyword>
<dbReference type="EC" id="2.7.13.3" evidence="4"/>
<keyword evidence="20" id="KW-1185">Reference proteome</keyword>
<dbReference type="Gene3D" id="1.20.5.1930">
    <property type="match status" value="1"/>
</dbReference>
<keyword evidence="12" id="KW-0902">Two-component regulatory system</keyword>
<evidence type="ECO:0000256" key="9">
    <source>
        <dbReference type="ARBA" id="ARBA00022723"/>
    </source>
</evidence>
<dbReference type="PRINTS" id="PR00344">
    <property type="entry name" value="BCTRLSENSOR"/>
</dbReference>
<comment type="subcellular location">
    <subcellularLocation>
        <location evidence="3">Cytoplasm</location>
    </subcellularLocation>
</comment>
<evidence type="ECO:0000256" key="13">
    <source>
        <dbReference type="ARBA" id="ARBA00023014"/>
    </source>
</evidence>
<keyword evidence="7" id="KW-0963">Cytoplasm</keyword>
<dbReference type="InterPro" id="IPR000014">
    <property type="entry name" value="PAS"/>
</dbReference>
<dbReference type="SUPFAM" id="SSF55785">
    <property type="entry name" value="PYP-like sensor domain (PAS domain)"/>
    <property type="match status" value="4"/>
</dbReference>
<dbReference type="PROSITE" id="PS50113">
    <property type="entry name" value="PAC"/>
    <property type="match status" value="1"/>
</dbReference>
<proteinExistence type="predicted"/>
<evidence type="ECO:0000256" key="10">
    <source>
        <dbReference type="ARBA" id="ARBA00022777"/>
    </source>
</evidence>
<keyword evidence="9" id="KW-0479">Metal-binding</keyword>
<evidence type="ECO:0000259" key="16">
    <source>
        <dbReference type="PROSITE" id="PS50109"/>
    </source>
</evidence>
<dbReference type="PROSITE" id="PS50109">
    <property type="entry name" value="HIS_KIN"/>
    <property type="match status" value="1"/>
</dbReference>
<feature type="domain" description="PAC" evidence="18">
    <location>
        <begin position="503"/>
        <end position="556"/>
    </location>
</feature>
<evidence type="ECO:0000256" key="6">
    <source>
        <dbReference type="ARBA" id="ARBA00022485"/>
    </source>
</evidence>
<comment type="catalytic activity">
    <reaction evidence="1">
        <text>ATP + protein L-histidine = ADP + protein N-phospho-L-histidine.</text>
        <dbReference type="EC" id="2.7.13.3"/>
    </reaction>
</comment>
<feature type="domain" description="PAS" evidence="17">
    <location>
        <begin position="423"/>
        <end position="500"/>
    </location>
</feature>
<dbReference type="InterPro" id="IPR005467">
    <property type="entry name" value="His_kinase_dom"/>
</dbReference>